<protein>
    <submittedName>
        <fullName evidence="1">Extracellular deoxyribonuclease Xds</fullName>
    </submittedName>
</protein>
<dbReference type="InterPro" id="IPR047971">
    <property type="entry name" value="ExeM-like"/>
</dbReference>
<name>A0A090QXV8_9GAMM</name>
<dbReference type="eggNOG" id="COG2374">
    <property type="taxonomic scope" value="Bacteria"/>
</dbReference>
<evidence type="ECO:0000313" key="1">
    <source>
        <dbReference type="EMBL" id="GAL06719.1"/>
    </source>
</evidence>
<dbReference type="PANTHER" id="PTHR42834">
    <property type="entry name" value="ENDONUCLEASE/EXONUCLEASE/PHOSPHATASE FAMILY PROTEIN (AFU_ORTHOLOGUE AFUA_3G09210)"/>
    <property type="match status" value="1"/>
</dbReference>
<dbReference type="SUPFAM" id="SSF56219">
    <property type="entry name" value="DNase I-like"/>
    <property type="match status" value="1"/>
</dbReference>
<dbReference type="CDD" id="cd04486">
    <property type="entry name" value="YhcR_OBF_like"/>
    <property type="match status" value="1"/>
</dbReference>
<comment type="caution">
    <text evidence="1">The sequence shown here is derived from an EMBL/GenBank/DDBJ whole genome shotgun (WGS) entry which is preliminary data.</text>
</comment>
<proteinExistence type="predicted"/>
<organism evidence="1 2">
    <name type="scientific">Photobacterium aphoticum</name>
    <dbReference type="NCBI Taxonomy" id="754436"/>
    <lineage>
        <taxon>Bacteria</taxon>
        <taxon>Pseudomonadati</taxon>
        <taxon>Pseudomonadota</taxon>
        <taxon>Gammaproteobacteria</taxon>
        <taxon>Vibrionales</taxon>
        <taxon>Vibrionaceae</taxon>
        <taxon>Photobacterium</taxon>
    </lineage>
</organism>
<accession>A0A090QXV8</accession>
<dbReference type="NCBIfam" id="NF033681">
    <property type="entry name" value="ExeM_NucH_DNase"/>
    <property type="match status" value="1"/>
</dbReference>
<dbReference type="EMBL" id="BBMN01000012">
    <property type="protein sequence ID" value="GAL06719.1"/>
    <property type="molecule type" value="Genomic_DNA"/>
</dbReference>
<dbReference type="AlphaFoldDB" id="A0A090QXV8"/>
<reference evidence="1 2" key="1">
    <citation type="journal article" date="2014" name="Genome Announc.">
        <title>Draft Genome Sequences of Two Vibrionaceae Species, Vibrio ponticus C121 and Photobacterium aphoticum C119, Isolated as Coral Reef Microbiota.</title>
        <authorList>
            <person name="Al-saari N."/>
            <person name="Meirelles P.M."/>
            <person name="Mino S."/>
            <person name="Suda W."/>
            <person name="Oshima K."/>
            <person name="Hattori M."/>
            <person name="Ohkuma M."/>
            <person name="Thompson F.L."/>
            <person name="Gomez-Gil B."/>
            <person name="Sawabe T."/>
            <person name="Sawabe T."/>
        </authorList>
    </citation>
    <scope>NUCLEOTIDE SEQUENCE [LARGE SCALE GENOMIC DNA]</scope>
    <source>
        <strain evidence="1 2">JCM 19237</strain>
    </source>
</reference>
<evidence type="ECO:0000313" key="2">
    <source>
        <dbReference type="Proteomes" id="UP000029227"/>
    </source>
</evidence>
<dbReference type="InterPro" id="IPR036691">
    <property type="entry name" value="Endo/exonu/phosph_ase_sf"/>
</dbReference>
<dbReference type="Gene3D" id="3.60.10.10">
    <property type="entry name" value="Endonuclease/exonuclease/phosphatase"/>
    <property type="match status" value="1"/>
</dbReference>
<gene>
    <name evidence="1" type="ORF">JCM19237_2816</name>
</gene>
<sequence>MPLPFLRQPMAEQFSTEASTAPISVTVGEIQGESYSSPLLNKGEYESKETYQVTGIVTAVTTNSKQSQGFYIYSNDNNPLTSDGLFIKTSKFLPEDFVGSEVTVIGKVKEDYGLTLLTANSWTVNANASITPVAIDLEVIASDENDFKKTLERHEGMLINLPQDIDLSTEALDDMRVSRTFSYDYKGRKNNMVLAYKRPNMQPNQEHVAGSQASKDQAKQNSNYRLFVESDKNAPNGTIPYYPDFKNKASDYKQEDYIRVNDSVIGLEGVVHYSYGEYRLIATNTITKDNLKHNTPRSKYNDDPAPTLNDDTAEDAFAVRIATQNVLNYFNSPYGGSDNQHGSNRGAESRIEFEQQQAKLIEAIFGLNADIVGLMEIENNGFGDFGAINEFVNALNAKYDSEYMDDPESVHNRYTFIGFDSNGNAMLDELDSIGGDAITSGLIYRPSKVSLESSQIITMPRQDAPMVTDENGNPIIDKKGELRESGKNYQRDTVAATFRLHHTGKKLTVAVNHFKSKGSNCWEDWLGWETWDDFDPKYDSVKDADFQGSCEAFRVAAAVQLGQQMQKIGGDQVVMGDFNSYGQEDAMLVLTEIPSGLPEGKTIRAARDTYIGYKLNLVRLELKSRSHLVS</sequence>
<dbReference type="Proteomes" id="UP000029227">
    <property type="component" value="Unassembled WGS sequence"/>
</dbReference>
<dbReference type="STRING" id="754436.JCM19237_2816"/>
<dbReference type="PANTHER" id="PTHR42834:SF1">
    <property type="entry name" value="ENDONUCLEASE_EXONUCLEASE_PHOSPHATASE FAMILY PROTEIN (AFU_ORTHOLOGUE AFUA_3G09210)"/>
    <property type="match status" value="1"/>
</dbReference>